<dbReference type="Proteomes" id="UP000034644">
    <property type="component" value="Unassembled WGS sequence"/>
</dbReference>
<accession>A0A0G1NFY7</accession>
<sequence>MIETIQKIIEDILKIIGFERFKIDCKEEDAVLHTASVAAEEQPASPAGGPQTESGSVFRHGEESGLKKIIRINVQIDEDASLLIGYKGGNLAALQAVLRLVFQKRFDPCPIIFLDINNYRQQREEYIKQLAKKTARQVALTKKAVELEPMNAAERRVVHSELAAHPELTTQSRGAGEERRVVVMPL</sequence>
<feature type="region of interest" description="Disordered" evidence="1">
    <location>
        <begin position="39"/>
        <end position="58"/>
    </location>
</feature>
<dbReference type="EMBL" id="LCLO01000008">
    <property type="protein sequence ID" value="KKU19252.1"/>
    <property type="molecule type" value="Genomic_DNA"/>
</dbReference>
<dbReference type="GO" id="GO:0003723">
    <property type="term" value="F:RNA binding"/>
    <property type="evidence" value="ECO:0007669"/>
    <property type="project" value="InterPro"/>
</dbReference>
<gene>
    <name evidence="3" type="ORF">UX27_C0008G0003</name>
</gene>
<evidence type="ECO:0000313" key="3">
    <source>
        <dbReference type="EMBL" id="KKU19252.1"/>
    </source>
</evidence>
<protein>
    <submittedName>
        <fullName evidence="3">Single-stranded nucleic acid binding R3H domain protein</fullName>
    </submittedName>
</protein>
<dbReference type="Gene3D" id="3.30.300.20">
    <property type="match status" value="1"/>
</dbReference>
<dbReference type="Gene3D" id="3.30.1370.50">
    <property type="entry name" value="R3H-like domain"/>
    <property type="match status" value="1"/>
</dbReference>
<dbReference type="PANTHER" id="PTHR35800:SF1">
    <property type="entry name" value="RNA-BINDING PROTEIN KHPB"/>
    <property type="match status" value="1"/>
</dbReference>
<name>A0A0G1NFY7_9BACT</name>
<dbReference type="CDD" id="cd02644">
    <property type="entry name" value="R3H_jag"/>
    <property type="match status" value="1"/>
</dbReference>
<dbReference type="InterPro" id="IPR034079">
    <property type="entry name" value="R3H_KhpB"/>
</dbReference>
<dbReference type="Pfam" id="PF01424">
    <property type="entry name" value="R3H"/>
    <property type="match status" value="1"/>
</dbReference>
<dbReference type="InterPro" id="IPR001374">
    <property type="entry name" value="R3H_dom"/>
</dbReference>
<evidence type="ECO:0000313" key="4">
    <source>
        <dbReference type="Proteomes" id="UP000034644"/>
    </source>
</evidence>
<dbReference type="AlphaFoldDB" id="A0A0G1NFY7"/>
<evidence type="ECO:0000259" key="2">
    <source>
        <dbReference type="PROSITE" id="PS51061"/>
    </source>
</evidence>
<dbReference type="SUPFAM" id="SSF82708">
    <property type="entry name" value="R3H domain"/>
    <property type="match status" value="1"/>
</dbReference>
<dbReference type="InterPro" id="IPR015946">
    <property type="entry name" value="KH_dom-like_a/b"/>
</dbReference>
<evidence type="ECO:0000256" key="1">
    <source>
        <dbReference type="SAM" id="MobiDB-lite"/>
    </source>
</evidence>
<dbReference type="InterPro" id="IPR039247">
    <property type="entry name" value="KhpB"/>
</dbReference>
<proteinExistence type="predicted"/>
<feature type="domain" description="R3H" evidence="2">
    <location>
        <begin position="121"/>
        <end position="186"/>
    </location>
</feature>
<dbReference type="PATRIC" id="fig|1618614.3.peg.124"/>
<reference evidence="3 4" key="1">
    <citation type="journal article" date="2015" name="Nature">
        <title>rRNA introns, odd ribosomes, and small enigmatic genomes across a large radiation of phyla.</title>
        <authorList>
            <person name="Brown C.T."/>
            <person name="Hug L.A."/>
            <person name="Thomas B.C."/>
            <person name="Sharon I."/>
            <person name="Castelle C.J."/>
            <person name="Singh A."/>
            <person name="Wilkins M.J."/>
            <person name="Williams K.H."/>
            <person name="Banfield J.F."/>
        </authorList>
    </citation>
    <scope>NUCLEOTIDE SEQUENCE [LARGE SCALE GENOMIC DNA]</scope>
</reference>
<dbReference type="PROSITE" id="PS51061">
    <property type="entry name" value="R3H"/>
    <property type="match status" value="1"/>
</dbReference>
<organism evidence="3 4">
    <name type="scientific">Candidatus Azambacteria bacterium GW2011_GWA2_45_90</name>
    <dbReference type="NCBI Taxonomy" id="1618614"/>
    <lineage>
        <taxon>Bacteria</taxon>
        <taxon>Candidatus Azamiibacteriota</taxon>
    </lineage>
</organism>
<dbReference type="SMART" id="SM00393">
    <property type="entry name" value="R3H"/>
    <property type="match status" value="1"/>
</dbReference>
<dbReference type="InterPro" id="IPR036867">
    <property type="entry name" value="R3H_dom_sf"/>
</dbReference>
<comment type="caution">
    <text evidence="3">The sequence shown here is derived from an EMBL/GenBank/DDBJ whole genome shotgun (WGS) entry which is preliminary data.</text>
</comment>
<dbReference type="PANTHER" id="PTHR35800">
    <property type="entry name" value="PROTEIN JAG"/>
    <property type="match status" value="1"/>
</dbReference>